<protein>
    <submittedName>
        <fullName evidence="1">Uncharacterized protein</fullName>
    </submittedName>
</protein>
<name>A0ABR6IU03_9HYPH</name>
<dbReference type="Proteomes" id="UP000551353">
    <property type="component" value="Unassembled WGS sequence"/>
</dbReference>
<organism evidence="1 2">
    <name type="scientific">Rhizobium mongolense</name>
    <dbReference type="NCBI Taxonomy" id="57676"/>
    <lineage>
        <taxon>Bacteria</taxon>
        <taxon>Pseudomonadati</taxon>
        <taxon>Pseudomonadota</taxon>
        <taxon>Alphaproteobacteria</taxon>
        <taxon>Hyphomicrobiales</taxon>
        <taxon>Rhizobiaceae</taxon>
        <taxon>Rhizobium/Agrobacterium group</taxon>
        <taxon>Rhizobium</taxon>
    </lineage>
</organism>
<dbReference type="EMBL" id="JACIFX010000007">
    <property type="protein sequence ID" value="MBB4231265.1"/>
    <property type="molecule type" value="Genomic_DNA"/>
</dbReference>
<comment type="caution">
    <text evidence="1">The sequence shown here is derived from an EMBL/GenBank/DDBJ whole genome shotgun (WGS) entry which is preliminary data.</text>
</comment>
<evidence type="ECO:0000313" key="2">
    <source>
        <dbReference type="Proteomes" id="UP000551353"/>
    </source>
</evidence>
<accession>A0ABR6IU03</accession>
<evidence type="ECO:0000313" key="1">
    <source>
        <dbReference type="EMBL" id="MBB4231265.1"/>
    </source>
</evidence>
<sequence length="30" mass="3203">MYATGITGRSCLNYGKKVSLALDILPMSAK</sequence>
<gene>
    <name evidence="1" type="ORF">GGD56_005137</name>
</gene>
<proteinExistence type="predicted"/>
<keyword evidence="2" id="KW-1185">Reference proteome</keyword>
<reference evidence="1 2" key="1">
    <citation type="submission" date="2020-08" db="EMBL/GenBank/DDBJ databases">
        <title>Genomic Encyclopedia of Type Strains, Phase IV (KMG-V): Genome sequencing to study the core and pangenomes of soil and plant-associated prokaryotes.</title>
        <authorList>
            <person name="Whitman W."/>
        </authorList>
    </citation>
    <scope>NUCLEOTIDE SEQUENCE [LARGE SCALE GENOMIC DNA]</scope>
    <source>
        <strain evidence="1 2">SEMIA 4087</strain>
    </source>
</reference>